<dbReference type="AlphaFoldDB" id="A0A133VID6"/>
<dbReference type="Pfam" id="PF07362">
    <property type="entry name" value="CcdA"/>
    <property type="match status" value="1"/>
</dbReference>
<feature type="region of interest" description="Disordered" evidence="2">
    <location>
        <begin position="41"/>
        <end position="69"/>
    </location>
</feature>
<keyword evidence="1" id="KW-1277">Toxin-antitoxin system</keyword>
<name>A0A133VID6_9EURY</name>
<organism evidence="3 4">
    <name type="scientific">candidate division MSBL1 archaeon SCGC-AAA382C18</name>
    <dbReference type="NCBI Taxonomy" id="1698281"/>
    <lineage>
        <taxon>Archaea</taxon>
        <taxon>Methanobacteriati</taxon>
        <taxon>Methanobacteriota</taxon>
        <taxon>candidate division MSBL1</taxon>
    </lineage>
</organism>
<feature type="compositionally biased region" description="Basic and acidic residues" evidence="2">
    <location>
        <begin position="41"/>
        <end position="58"/>
    </location>
</feature>
<proteinExistence type="predicted"/>
<evidence type="ECO:0000313" key="4">
    <source>
        <dbReference type="Proteomes" id="UP000070404"/>
    </source>
</evidence>
<evidence type="ECO:0000313" key="3">
    <source>
        <dbReference type="EMBL" id="KXB06187.1"/>
    </source>
</evidence>
<reference evidence="3 4" key="1">
    <citation type="journal article" date="2016" name="Sci. Rep.">
        <title>Metabolic traits of an uncultured archaeal lineage -MSBL1- from brine pools of the Red Sea.</title>
        <authorList>
            <person name="Mwirichia R."/>
            <person name="Alam I."/>
            <person name="Rashid M."/>
            <person name="Vinu M."/>
            <person name="Ba-Alawi W."/>
            <person name="Anthony Kamau A."/>
            <person name="Kamanda Ngugi D."/>
            <person name="Goker M."/>
            <person name="Klenk H.P."/>
            <person name="Bajic V."/>
            <person name="Stingl U."/>
        </authorList>
    </citation>
    <scope>NUCLEOTIDE SEQUENCE [LARGE SCALE GENOMIC DNA]</scope>
    <source>
        <strain evidence="3">SCGC-AAA382C18</strain>
    </source>
</reference>
<evidence type="ECO:0000256" key="2">
    <source>
        <dbReference type="SAM" id="MobiDB-lite"/>
    </source>
</evidence>
<sequence>MGKKRTSIYIDEELIKQTNFLRINISKTLELDLKRRIMGEKQRKESINIWESSKESKNKKSLKPSAGVA</sequence>
<accession>A0A133VID6</accession>
<keyword evidence="4" id="KW-1185">Reference proteome</keyword>
<comment type="caution">
    <text evidence="3">The sequence shown here is derived from an EMBL/GenBank/DDBJ whole genome shotgun (WGS) entry which is preliminary data.</text>
</comment>
<feature type="non-terminal residue" evidence="3">
    <location>
        <position position="69"/>
    </location>
</feature>
<gene>
    <name evidence="3" type="ORF">AKJ52_02455</name>
</gene>
<protein>
    <recommendedName>
        <fullName evidence="5">Antitoxin</fullName>
    </recommendedName>
</protein>
<evidence type="ECO:0008006" key="5">
    <source>
        <dbReference type="Google" id="ProtNLM"/>
    </source>
</evidence>
<evidence type="ECO:0000256" key="1">
    <source>
        <dbReference type="ARBA" id="ARBA00022649"/>
    </source>
</evidence>
<dbReference type="Proteomes" id="UP000070404">
    <property type="component" value="Unassembled WGS sequence"/>
</dbReference>
<dbReference type="EMBL" id="LHYF01000047">
    <property type="protein sequence ID" value="KXB06187.1"/>
    <property type="molecule type" value="Genomic_DNA"/>
</dbReference>
<dbReference type="InterPro" id="IPR009956">
    <property type="entry name" value="Post-segregation_anti-tox_CcdA"/>
</dbReference>